<dbReference type="AlphaFoldDB" id="A0AAV5ISI8"/>
<evidence type="ECO:0000313" key="3">
    <source>
        <dbReference type="Proteomes" id="UP001054252"/>
    </source>
</evidence>
<feature type="region of interest" description="Disordered" evidence="1">
    <location>
        <begin position="1"/>
        <end position="25"/>
    </location>
</feature>
<protein>
    <submittedName>
        <fullName evidence="2">Uncharacterized protein</fullName>
    </submittedName>
</protein>
<keyword evidence="3" id="KW-1185">Reference proteome</keyword>
<name>A0AAV5ISI8_9ROSI</name>
<evidence type="ECO:0000313" key="2">
    <source>
        <dbReference type="EMBL" id="GKV02756.1"/>
    </source>
</evidence>
<organism evidence="2 3">
    <name type="scientific">Rubroshorea leprosula</name>
    <dbReference type="NCBI Taxonomy" id="152421"/>
    <lineage>
        <taxon>Eukaryota</taxon>
        <taxon>Viridiplantae</taxon>
        <taxon>Streptophyta</taxon>
        <taxon>Embryophyta</taxon>
        <taxon>Tracheophyta</taxon>
        <taxon>Spermatophyta</taxon>
        <taxon>Magnoliopsida</taxon>
        <taxon>eudicotyledons</taxon>
        <taxon>Gunneridae</taxon>
        <taxon>Pentapetalae</taxon>
        <taxon>rosids</taxon>
        <taxon>malvids</taxon>
        <taxon>Malvales</taxon>
        <taxon>Dipterocarpaceae</taxon>
        <taxon>Rubroshorea</taxon>
    </lineage>
</organism>
<proteinExistence type="predicted"/>
<dbReference type="Proteomes" id="UP001054252">
    <property type="component" value="Unassembled WGS sequence"/>
</dbReference>
<evidence type="ECO:0000256" key="1">
    <source>
        <dbReference type="SAM" id="MobiDB-lite"/>
    </source>
</evidence>
<accession>A0AAV5ISI8</accession>
<dbReference type="EMBL" id="BPVZ01000019">
    <property type="protein sequence ID" value="GKV02756.1"/>
    <property type="molecule type" value="Genomic_DNA"/>
</dbReference>
<comment type="caution">
    <text evidence="2">The sequence shown here is derived from an EMBL/GenBank/DDBJ whole genome shotgun (WGS) entry which is preliminary data.</text>
</comment>
<reference evidence="2 3" key="1">
    <citation type="journal article" date="2021" name="Commun. Biol.">
        <title>The genome of Shorea leprosula (Dipterocarpaceae) highlights the ecological relevance of drought in aseasonal tropical rainforests.</title>
        <authorList>
            <person name="Ng K.K.S."/>
            <person name="Kobayashi M.J."/>
            <person name="Fawcett J.A."/>
            <person name="Hatakeyama M."/>
            <person name="Paape T."/>
            <person name="Ng C.H."/>
            <person name="Ang C.C."/>
            <person name="Tnah L.H."/>
            <person name="Lee C.T."/>
            <person name="Nishiyama T."/>
            <person name="Sese J."/>
            <person name="O'Brien M.J."/>
            <person name="Copetti D."/>
            <person name="Mohd Noor M.I."/>
            <person name="Ong R.C."/>
            <person name="Putra M."/>
            <person name="Sireger I.Z."/>
            <person name="Indrioko S."/>
            <person name="Kosugi Y."/>
            <person name="Izuno A."/>
            <person name="Isagi Y."/>
            <person name="Lee S.L."/>
            <person name="Shimizu K.K."/>
        </authorList>
    </citation>
    <scope>NUCLEOTIDE SEQUENCE [LARGE SCALE GENOMIC DNA]</scope>
    <source>
        <strain evidence="2">214</strain>
    </source>
</reference>
<gene>
    <name evidence="2" type="ORF">SLEP1_g15151</name>
</gene>
<sequence length="56" mass="6395">MEPKRWVLSNLRRPGSSEPRRMPGFLGFEPRKPGVQYLWLGIDEPSTAVLGINETQ</sequence>